<organism evidence="1 2">
    <name type="scientific">Eumeta variegata</name>
    <name type="common">Bagworm moth</name>
    <name type="synonym">Eumeta japonica</name>
    <dbReference type="NCBI Taxonomy" id="151549"/>
    <lineage>
        <taxon>Eukaryota</taxon>
        <taxon>Metazoa</taxon>
        <taxon>Ecdysozoa</taxon>
        <taxon>Arthropoda</taxon>
        <taxon>Hexapoda</taxon>
        <taxon>Insecta</taxon>
        <taxon>Pterygota</taxon>
        <taxon>Neoptera</taxon>
        <taxon>Endopterygota</taxon>
        <taxon>Lepidoptera</taxon>
        <taxon>Glossata</taxon>
        <taxon>Ditrysia</taxon>
        <taxon>Tineoidea</taxon>
        <taxon>Psychidae</taxon>
        <taxon>Oiketicinae</taxon>
        <taxon>Eumeta</taxon>
    </lineage>
</organism>
<gene>
    <name evidence="1" type="ORF">EVAR_2744_1</name>
</gene>
<comment type="caution">
    <text evidence="1">The sequence shown here is derived from an EMBL/GenBank/DDBJ whole genome shotgun (WGS) entry which is preliminary data.</text>
</comment>
<accession>A0A4C1SZH4</accession>
<dbReference type="Proteomes" id="UP000299102">
    <property type="component" value="Unassembled WGS sequence"/>
</dbReference>
<keyword evidence="2" id="KW-1185">Reference proteome</keyword>
<protein>
    <submittedName>
        <fullName evidence="1">Uncharacterized protein</fullName>
    </submittedName>
</protein>
<proteinExistence type="predicted"/>
<dbReference type="AlphaFoldDB" id="A0A4C1SZH4"/>
<reference evidence="1 2" key="1">
    <citation type="journal article" date="2019" name="Commun. Biol.">
        <title>The bagworm genome reveals a unique fibroin gene that provides high tensile strength.</title>
        <authorList>
            <person name="Kono N."/>
            <person name="Nakamura H."/>
            <person name="Ohtoshi R."/>
            <person name="Tomita M."/>
            <person name="Numata K."/>
            <person name="Arakawa K."/>
        </authorList>
    </citation>
    <scope>NUCLEOTIDE SEQUENCE [LARGE SCALE GENOMIC DNA]</scope>
</reference>
<sequence>MRERAEQLIRRLNTPYINRTLVIHGSDQLGNITHGPDRCKRRRTLARLNDHQGRQVMEYNAIAFDSTFIFGIVNRGLRAAFVRTSSRDRRAAEAADACGFSQHYACPNRRRQYDYIIYRPEHESSHSFPALGVALELSVHPNARVTAYGCLVSKHLGTGSNNRALAGAEPSNGIPESAECVPFGVPDVLWSADCSSAKFILHYLQIIQCIGRGLGEDVFVYVITGLMHITRASLGFELILPINQRRRILITGLQSSSAVVSISVTNFVMVACPPLRTTKTSMLAPYD</sequence>
<name>A0A4C1SZH4_EUMVA</name>
<evidence type="ECO:0000313" key="2">
    <source>
        <dbReference type="Proteomes" id="UP000299102"/>
    </source>
</evidence>
<evidence type="ECO:0000313" key="1">
    <source>
        <dbReference type="EMBL" id="GBP07612.1"/>
    </source>
</evidence>
<dbReference type="EMBL" id="BGZK01000027">
    <property type="protein sequence ID" value="GBP07612.1"/>
    <property type="molecule type" value="Genomic_DNA"/>
</dbReference>